<evidence type="ECO:0000313" key="1">
    <source>
        <dbReference type="EMBL" id="CYW67376.1"/>
    </source>
</evidence>
<protein>
    <submittedName>
        <fullName evidence="1">BRO family, N-domain-containing protein</fullName>
    </submittedName>
</protein>
<dbReference type="Proteomes" id="UP000069526">
    <property type="component" value="Unassembled WGS sequence"/>
</dbReference>
<sequence>MNNFMTIGTGHTMTTTDGTQYISSRDIAEWTEKRHDNLMRDIENYISVLSENEHSSDLSHECSSKLRNSITPRVEGYFIADTYQAGGGQTYKMFWCSRKGCEMIANKMTGKKGILFTAQYIEAFHAMEKECKKPKREPKRKPIGAREAAFMKEFDIYHRMANAERFYVDTLAQAIAETTDMLEKSYLTHKLTKFMQEVAH</sequence>
<evidence type="ECO:0000313" key="2">
    <source>
        <dbReference type="Proteomes" id="UP000069526"/>
    </source>
</evidence>
<gene>
    <name evidence="1" type="ORF">ERS132539_02136</name>
</gene>
<accession>A0A123UR89</accession>
<dbReference type="Pfam" id="PF09669">
    <property type="entry name" value="Phage_pRha"/>
    <property type="match status" value="1"/>
</dbReference>
<dbReference type="InterPro" id="IPR014054">
    <property type="entry name" value="Phage_regulatory_Rha"/>
</dbReference>
<reference evidence="1 2" key="1">
    <citation type="submission" date="2016-02" db="EMBL/GenBank/DDBJ databases">
        <authorList>
            <consortium name="Pathogen Informatics"/>
        </authorList>
    </citation>
    <scope>NUCLEOTIDE SEQUENCE [LARGE SCALE GENOMIC DNA]</scope>
    <source>
        <strain evidence="1 2">SS1013</strain>
    </source>
</reference>
<dbReference type="AlphaFoldDB" id="A0A123UR89"/>
<dbReference type="RefSeq" id="WP_052819520.1">
    <property type="nucleotide sequence ID" value="NZ_CEIH01000010.1"/>
</dbReference>
<name>A0A123UR89_STRSU</name>
<dbReference type="EMBL" id="FIJK01000070">
    <property type="protein sequence ID" value="CYW67376.1"/>
    <property type="molecule type" value="Genomic_DNA"/>
</dbReference>
<organism evidence="1 2">
    <name type="scientific">Streptococcus suis</name>
    <dbReference type="NCBI Taxonomy" id="1307"/>
    <lineage>
        <taxon>Bacteria</taxon>
        <taxon>Bacillati</taxon>
        <taxon>Bacillota</taxon>
        <taxon>Bacilli</taxon>
        <taxon>Lactobacillales</taxon>
        <taxon>Streptococcaceae</taxon>
        <taxon>Streptococcus</taxon>
    </lineage>
</organism>
<proteinExistence type="predicted"/>